<keyword evidence="7" id="KW-1185">Reference proteome</keyword>
<feature type="region of interest" description="Disordered" evidence="4">
    <location>
        <begin position="133"/>
        <end position="188"/>
    </location>
</feature>
<keyword evidence="3" id="KW-0804">Transcription</keyword>
<feature type="compositionally biased region" description="Low complexity" evidence="4">
    <location>
        <begin position="141"/>
        <end position="160"/>
    </location>
</feature>
<comment type="caution">
    <text evidence="6">The sequence shown here is derived from an EMBL/GenBank/DDBJ whole genome shotgun (WGS) entry which is preliminary data.</text>
</comment>
<dbReference type="Gene3D" id="1.10.10.60">
    <property type="entry name" value="Homeodomain-like"/>
    <property type="match status" value="2"/>
</dbReference>
<proteinExistence type="predicted"/>
<evidence type="ECO:0000256" key="4">
    <source>
        <dbReference type="SAM" id="MobiDB-lite"/>
    </source>
</evidence>
<evidence type="ECO:0000256" key="1">
    <source>
        <dbReference type="ARBA" id="ARBA00023015"/>
    </source>
</evidence>
<protein>
    <submittedName>
        <fullName evidence="6">Helix-turn-helix transcriptional regulator</fullName>
    </submittedName>
</protein>
<evidence type="ECO:0000313" key="6">
    <source>
        <dbReference type="EMBL" id="MBK0330267.1"/>
    </source>
</evidence>
<evidence type="ECO:0000313" key="7">
    <source>
        <dbReference type="Proteomes" id="UP000612352"/>
    </source>
</evidence>
<accession>A0ABS1B7R2</accession>
<sequence length="188" mass="20366">MTHRAQEDRLAEIARLRAVRDRIDREFDRPLDVGELARGAHMSAGHLARRFREAFGEPPYRYLMTRRVERAMMLLRRGDMSVTDVCFAVGFGSLGTFSLRFSELVGVAPSAYRAQVQGTPGIPSCVQMAIRRPRRNPSAEAAGTLGTARTPGTAGTAGPAEPVGSLETDAPDQESRSGPATPARTMGP</sequence>
<dbReference type="InterPro" id="IPR018062">
    <property type="entry name" value="HTH_AraC-typ_CS"/>
</dbReference>
<dbReference type="InterPro" id="IPR018060">
    <property type="entry name" value="HTH_AraC"/>
</dbReference>
<dbReference type="SMART" id="SM00342">
    <property type="entry name" value="HTH_ARAC"/>
    <property type="match status" value="1"/>
</dbReference>
<organism evidence="6 7">
    <name type="scientific">Brachybacterium halotolerans</name>
    <dbReference type="NCBI Taxonomy" id="2795215"/>
    <lineage>
        <taxon>Bacteria</taxon>
        <taxon>Bacillati</taxon>
        <taxon>Actinomycetota</taxon>
        <taxon>Actinomycetes</taxon>
        <taxon>Micrococcales</taxon>
        <taxon>Dermabacteraceae</taxon>
        <taxon>Brachybacterium</taxon>
    </lineage>
</organism>
<keyword evidence="2" id="KW-0238">DNA-binding</keyword>
<dbReference type="InterPro" id="IPR050204">
    <property type="entry name" value="AraC_XylS_family_regulators"/>
</dbReference>
<dbReference type="Proteomes" id="UP000612352">
    <property type="component" value="Unassembled WGS sequence"/>
</dbReference>
<dbReference type="PROSITE" id="PS01124">
    <property type="entry name" value="HTH_ARAC_FAMILY_2"/>
    <property type="match status" value="1"/>
</dbReference>
<evidence type="ECO:0000256" key="3">
    <source>
        <dbReference type="ARBA" id="ARBA00023163"/>
    </source>
</evidence>
<keyword evidence="1" id="KW-0805">Transcription regulation</keyword>
<reference evidence="6 7" key="1">
    <citation type="submission" date="2020-12" db="EMBL/GenBank/DDBJ databases">
        <title>Brachybacterium sp. MASK1Z-5, whole genome shotgun sequence.</title>
        <authorList>
            <person name="Tuo L."/>
        </authorList>
    </citation>
    <scope>NUCLEOTIDE SEQUENCE [LARGE SCALE GENOMIC DNA]</scope>
    <source>
        <strain evidence="6 7">MASK1Z-5</strain>
    </source>
</reference>
<evidence type="ECO:0000259" key="5">
    <source>
        <dbReference type="PROSITE" id="PS01124"/>
    </source>
</evidence>
<evidence type="ECO:0000256" key="2">
    <source>
        <dbReference type="ARBA" id="ARBA00023125"/>
    </source>
</evidence>
<dbReference type="PROSITE" id="PS00041">
    <property type="entry name" value="HTH_ARAC_FAMILY_1"/>
    <property type="match status" value="1"/>
</dbReference>
<dbReference type="RefSeq" id="WP_200500898.1">
    <property type="nucleotide sequence ID" value="NZ_JAEDAJ010000001.1"/>
</dbReference>
<feature type="domain" description="HTH araC/xylS-type" evidence="5">
    <location>
        <begin position="17"/>
        <end position="115"/>
    </location>
</feature>
<dbReference type="InterPro" id="IPR009057">
    <property type="entry name" value="Homeodomain-like_sf"/>
</dbReference>
<dbReference type="SUPFAM" id="SSF46689">
    <property type="entry name" value="Homeodomain-like"/>
    <property type="match status" value="2"/>
</dbReference>
<gene>
    <name evidence="6" type="ORF">I8D64_02465</name>
</gene>
<dbReference type="Pfam" id="PF12833">
    <property type="entry name" value="HTH_18"/>
    <property type="match status" value="1"/>
</dbReference>
<dbReference type="PANTHER" id="PTHR46796">
    <property type="entry name" value="HTH-TYPE TRANSCRIPTIONAL ACTIVATOR RHAS-RELATED"/>
    <property type="match status" value="1"/>
</dbReference>
<name>A0ABS1B7R2_9MICO</name>
<dbReference type="EMBL" id="JAEDAJ010000001">
    <property type="protein sequence ID" value="MBK0330267.1"/>
    <property type="molecule type" value="Genomic_DNA"/>
</dbReference>